<proteinExistence type="predicted"/>
<dbReference type="EMBL" id="KP211834">
    <property type="protein sequence ID" value="ANV79464.1"/>
    <property type="molecule type" value="Genomic_DNA"/>
</dbReference>
<dbReference type="PANTHER" id="PTHR33608:SF6">
    <property type="entry name" value="BLL2464 PROTEIN"/>
    <property type="match status" value="1"/>
</dbReference>
<reference evidence="2" key="1">
    <citation type="submission" date="2014-11" db="EMBL/GenBank/DDBJ databases">
        <authorList>
            <person name="Zhu J."/>
            <person name="Qi W."/>
            <person name="Song R."/>
        </authorList>
    </citation>
    <scope>NUCLEOTIDE SEQUENCE</scope>
</reference>
<sequence>MIEILTIGGLLVAWSRKSAMFASLAIALYLLGLVLRNQQLVTVAVVLLSFLTWAAFRTTNADVSSSGRRLEDENATGGIALQNLVALRKLSSARVFEDGEIDVSIRIQNKSNLSKVLEVRDRVPEVMRIKKGANYVLMELGPQRETEIAYTIEAPLRGFYTIGPVCIRIQDTFGLFHNEREIHLYDDFLVFPKMEDIKDALIKSRVPKIFTGAVNIRNPGEGSNFYNLREYVPGDAMKKVNWKATARSGGKLMVNEFERDAVSDIILLVDSRSVSETGPVSRNSLVYSTRAAASLAQYFLSRRDSVGVVVYGDEIVSVDRDTGKKQLYVILTKLAGAMAKGNTPLKVVTNRILPHINRGSPIIILSPLEDDPTIIDAVRDLRSRNFDVTILSPSSLEFEFDARRLDRTGYELLKTERDILMSELRGLGANVMDWEPDMLLNTALSGARGF</sequence>
<protein>
    <submittedName>
        <fullName evidence="2">Putative conserved protein (Some members containing a von Willebrand factor type A (VWA) domain)</fullName>
    </submittedName>
</protein>
<reference evidence="2" key="2">
    <citation type="journal article" date="2015" name="ISME J.">
        <title>A new class of marine Euryarchaeota group II from the Mediterranean deep chlorophyll maximum.</title>
        <authorList>
            <person name="Martin-Cuadrado A.B."/>
            <person name="Garcia-Heredia I."/>
            <person name="Molto A.G."/>
            <person name="Lopez-Ubeda R."/>
            <person name="Kimes N."/>
            <person name="Lopez-Garcia P."/>
            <person name="Moreira D."/>
            <person name="Rodriguez-Valera F."/>
        </authorList>
    </citation>
    <scope>NUCLEOTIDE SEQUENCE</scope>
</reference>
<feature type="domain" description="DUF58" evidence="1">
    <location>
        <begin position="228"/>
        <end position="369"/>
    </location>
</feature>
<dbReference type="SUPFAM" id="SSF53300">
    <property type="entry name" value="vWA-like"/>
    <property type="match status" value="1"/>
</dbReference>
<evidence type="ECO:0000313" key="2">
    <source>
        <dbReference type="EMBL" id="ANV79464.1"/>
    </source>
</evidence>
<dbReference type="InterPro" id="IPR036465">
    <property type="entry name" value="vWFA_dom_sf"/>
</dbReference>
<organism evidence="2">
    <name type="scientific">uncultured Poseidoniia archaeon</name>
    <dbReference type="NCBI Taxonomy" id="1697135"/>
    <lineage>
        <taxon>Archaea</taxon>
        <taxon>Methanobacteriati</taxon>
        <taxon>Thermoplasmatota</taxon>
        <taxon>Candidatus Poseidoniia</taxon>
        <taxon>environmental samples</taxon>
    </lineage>
</organism>
<dbReference type="AlphaFoldDB" id="A0A1B1TAZ3"/>
<dbReference type="Pfam" id="PF01882">
    <property type="entry name" value="DUF58"/>
    <property type="match status" value="1"/>
</dbReference>
<evidence type="ECO:0000259" key="1">
    <source>
        <dbReference type="Pfam" id="PF01882"/>
    </source>
</evidence>
<dbReference type="InterPro" id="IPR002881">
    <property type="entry name" value="DUF58"/>
</dbReference>
<dbReference type="PANTHER" id="PTHR33608">
    <property type="entry name" value="BLL2464 PROTEIN"/>
    <property type="match status" value="1"/>
</dbReference>
<accession>A0A1B1TAZ3</accession>
<name>A0A1B1TAZ3_9ARCH</name>